<protein>
    <submittedName>
        <fullName evidence="1">Uncharacterized protein</fullName>
    </submittedName>
</protein>
<name>A0A0M3TMU1_LEPIR</name>
<evidence type="ECO:0000313" key="2">
    <source>
        <dbReference type="Proteomes" id="UP000056502"/>
    </source>
</evidence>
<sequence length="38" mass="4414">MRVSVGITPNFLPESLRTKGKWKSFLCKGFSEKLMKRI</sequence>
<accession>A0A0M3TMU1</accession>
<dbReference type="PATRIC" id="fig|1279460.3.peg.4403"/>
<proteinExistence type="predicted"/>
<reference evidence="1 2" key="1">
    <citation type="journal article" date="2015" name="Genome Announc.">
        <title>Whole-Genome Sequence of Leptospira interrogans Serovar Hardjo Subtype Hardjoprajitno Strain Norma, Isolated from Cattle in a Leptospirosis Outbreak in Brazil.</title>
        <authorList>
            <person name="Cosate M.R."/>
            <person name="Soares S.C."/>
            <person name="Mendes T.A."/>
            <person name="Raittz R.T."/>
            <person name="Moreira E.C."/>
            <person name="Leite R."/>
            <person name="Fernandes G.R."/>
            <person name="Haddad J.P."/>
            <person name="Ortega J.M."/>
        </authorList>
    </citation>
    <scope>NUCLEOTIDE SEQUENCE [LARGE SCALE GENOMIC DNA]</scope>
    <source>
        <strain evidence="1 2">Norma</strain>
    </source>
</reference>
<dbReference type="Proteomes" id="UP000056502">
    <property type="component" value="Chromosome I"/>
</dbReference>
<evidence type="ECO:0000313" key="1">
    <source>
        <dbReference type="EMBL" id="ALE41435.1"/>
    </source>
</evidence>
<gene>
    <name evidence="1" type="ORF">G436_4302</name>
</gene>
<dbReference type="AlphaFoldDB" id="A0A0M3TMU1"/>
<dbReference type="EMBL" id="CP012603">
    <property type="protein sequence ID" value="ALE41435.1"/>
    <property type="molecule type" value="Genomic_DNA"/>
</dbReference>
<organism evidence="1">
    <name type="scientific">Leptospira interrogans serovar Hardjo str. Norma</name>
    <dbReference type="NCBI Taxonomy" id="1279460"/>
    <lineage>
        <taxon>Bacteria</taxon>
        <taxon>Pseudomonadati</taxon>
        <taxon>Spirochaetota</taxon>
        <taxon>Spirochaetia</taxon>
        <taxon>Leptospirales</taxon>
        <taxon>Leptospiraceae</taxon>
        <taxon>Leptospira</taxon>
    </lineage>
</organism>